<dbReference type="Proteomes" id="UP000708208">
    <property type="component" value="Unassembled WGS sequence"/>
</dbReference>
<proteinExistence type="predicted"/>
<dbReference type="OrthoDB" id="273345at2759"/>
<keyword evidence="2" id="KW-1185">Reference proteome</keyword>
<gene>
    <name evidence="1" type="ORF">AFUS01_LOCUS46539</name>
</gene>
<accession>A0A8J2LIN7</accession>
<feature type="non-terminal residue" evidence="1">
    <location>
        <position position="1"/>
    </location>
</feature>
<dbReference type="AlphaFoldDB" id="A0A8J2LIN7"/>
<comment type="caution">
    <text evidence="1">The sequence shown here is derived from an EMBL/GenBank/DDBJ whole genome shotgun (WGS) entry which is preliminary data.</text>
</comment>
<name>A0A8J2LIN7_9HEXA</name>
<protein>
    <submittedName>
        <fullName evidence="1">Uncharacterized protein</fullName>
    </submittedName>
</protein>
<dbReference type="EMBL" id="CAJVCH010571402">
    <property type="protein sequence ID" value="CAG7837422.1"/>
    <property type="molecule type" value="Genomic_DNA"/>
</dbReference>
<evidence type="ECO:0000313" key="2">
    <source>
        <dbReference type="Proteomes" id="UP000708208"/>
    </source>
</evidence>
<sequence>MRFGFLLKRGLSAEEKRKKMLEIFYEKKDCFQLK</sequence>
<organism evidence="1 2">
    <name type="scientific">Allacma fusca</name>
    <dbReference type="NCBI Taxonomy" id="39272"/>
    <lineage>
        <taxon>Eukaryota</taxon>
        <taxon>Metazoa</taxon>
        <taxon>Ecdysozoa</taxon>
        <taxon>Arthropoda</taxon>
        <taxon>Hexapoda</taxon>
        <taxon>Collembola</taxon>
        <taxon>Symphypleona</taxon>
        <taxon>Sminthuridae</taxon>
        <taxon>Allacma</taxon>
    </lineage>
</organism>
<evidence type="ECO:0000313" key="1">
    <source>
        <dbReference type="EMBL" id="CAG7837422.1"/>
    </source>
</evidence>
<reference evidence="1" key="1">
    <citation type="submission" date="2021-06" db="EMBL/GenBank/DDBJ databases">
        <authorList>
            <person name="Hodson N. C."/>
            <person name="Mongue J. A."/>
            <person name="Jaron S. K."/>
        </authorList>
    </citation>
    <scope>NUCLEOTIDE SEQUENCE</scope>
</reference>